<dbReference type="RefSeq" id="WP_053403438.1">
    <property type="nucleotide sequence ID" value="NZ_LILC01000035.1"/>
</dbReference>
<keyword evidence="3 10" id="KW-0285">Flavoprotein</keyword>
<dbReference type="OrthoDB" id="9778595at2"/>
<dbReference type="PANTHER" id="PTHR30040:SF2">
    <property type="entry name" value="FAD:PROTEIN FMN TRANSFERASE"/>
    <property type="match status" value="1"/>
</dbReference>
<evidence type="ECO:0000256" key="5">
    <source>
        <dbReference type="ARBA" id="ARBA00022723"/>
    </source>
</evidence>
<name>A0A0M0KPQ9_9BACI</name>
<evidence type="ECO:0000256" key="8">
    <source>
        <dbReference type="ARBA" id="ARBA00031306"/>
    </source>
</evidence>
<keyword evidence="13" id="KW-1185">Reference proteome</keyword>
<evidence type="ECO:0000256" key="7">
    <source>
        <dbReference type="ARBA" id="ARBA00022842"/>
    </source>
</evidence>
<evidence type="ECO:0000256" key="2">
    <source>
        <dbReference type="ARBA" id="ARBA00016337"/>
    </source>
</evidence>
<reference evidence="13" key="1">
    <citation type="submission" date="2015-08" db="EMBL/GenBank/DDBJ databases">
        <title>Fjat-14210 dsm16467.</title>
        <authorList>
            <person name="Liu B."/>
            <person name="Wang J."/>
            <person name="Zhu Y."/>
            <person name="Liu G."/>
            <person name="Chen Q."/>
            <person name="Chen Z."/>
            <person name="Lan J."/>
            <person name="Che J."/>
            <person name="Ge C."/>
            <person name="Shi H."/>
            <person name="Pan Z."/>
            <person name="Liu X."/>
        </authorList>
    </citation>
    <scope>NUCLEOTIDE SEQUENCE [LARGE SCALE GENOMIC DNA]</scope>
    <source>
        <strain evidence="13">DSM 16467</strain>
    </source>
</reference>
<gene>
    <name evidence="12" type="ORF">AMD01_21155</name>
</gene>
<accession>A0A0M0KPQ9</accession>
<dbReference type="STRING" id="284581.AMD01_21155"/>
<dbReference type="InterPro" id="IPR024932">
    <property type="entry name" value="ApbE"/>
</dbReference>
<comment type="catalytic activity">
    <reaction evidence="9 10">
        <text>L-threonyl-[protein] + FAD = FMN-L-threonyl-[protein] + AMP + H(+)</text>
        <dbReference type="Rhea" id="RHEA:36847"/>
        <dbReference type="Rhea" id="RHEA-COMP:11060"/>
        <dbReference type="Rhea" id="RHEA-COMP:11061"/>
        <dbReference type="ChEBI" id="CHEBI:15378"/>
        <dbReference type="ChEBI" id="CHEBI:30013"/>
        <dbReference type="ChEBI" id="CHEBI:57692"/>
        <dbReference type="ChEBI" id="CHEBI:74257"/>
        <dbReference type="ChEBI" id="CHEBI:456215"/>
        <dbReference type="EC" id="2.7.1.180"/>
    </reaction>
</comment>
<feature type="binding site" evidence="11">
    <location>
        <position position="260"/>
    </location>
    <ligand>
        <name>Mg(2+)</name>
        <dbReference type="ChEBI" id="CHEBI:18420"/>
    </ligand>
</feature>
<evidence type="ECO:0000313" key="12">
    <source>
        <dbReference type="EMBL" id="KOO40373.1"/>
    </source>
</evidence>
<dbReference type="SUPFAM" id="SSF143631">
    <property type="entry name" value="ApbE-like"/>
    <property type="match status" value="1"/>
</dbReference>
<keyword evidence="7 10" id="KW-0460">Magnesium</keyword>
<proteinExistence type="inferred from homology"/>
<dbReference type="PIRSF" id="PIRSF006268">
    <property type="entry name" value="ApbE"/>
    <property type="match status" value="1"/>
</dbReference>
<evidence type="ECO:0000256" key="10">
    <source>
        <dbReference type="PIRNR" id="PIRNR006268"/>
    </source>
</evidence>
<dbReference type="Gene3D" id="3.10.520.10">
    <property type="entry name" value="ApbE-like domains"/>
    <property type="match status" value="1"/>
</dbReference>
<keyword evidence="6 10" id="KW-0274">FAD</keyword>
<dbReference type="PANTHER" id="PTHR30040">
    <property type="entry name" value="THIAMINE BIOSYNTHESIS LIPOPROTEIN APBE"/>
    <property type="match status" value="1"/>
</dbReference>
<sequence length="309" mass="34431">MSKLQAYTKSMLCMGTIISIKVIASPNSEKNVHNDLEKVSTIFRQVESIASRFSPDSEVMSLLEKNGKPARVSPFLFEMTRFALQIAEATDGVYDPTIGNQMEKSGFNRHYLTNRIQQTALSTSPTTYKDVILYPELGAIQLQKPLILDFGSIAKGFAVDVAVKALSFYEGVMIDAGGDVFVRGRNERRELWKVGIKHPIEKDRPLAVLNVTDVAICTSGSYERKSAHDTSFHHIQFPKGSSPNELISCTVVAPFGMMADSLSTASFLLGYKKAKKLLQELQVEGLFITPSLHIYKTDRMEAYVDEYKL</sequence>
<evidence type="ECO:0000256" key="4">
    <source>
        <dbReference type="ARBA" id="ARBA00022679"/>
    </source>
</evidence>
<dbReference type="EC" id="2.7.1.180" evidence="1 10"/>
<dbReference type="GO" id="GO:0016740">
    <property type="term" value="F:transferase activity"/>
    <property type="evidence" value="ECO:0007669"/>
    <property type="project" value="UniProtKB-UniRule"/>
</dbReference>
<evidence type="ECO:0000256" key="11">
    <source>
        <dbReference type="PIRSR" id="PIRSR006268-2"/>
    </source>
</evidence>
<evidence type="ECO:0000256" key="9">
    <source>
        <dbReference type="ARBA" id="ARBA00048540"/>
    </source>
</evidence>
<dbReference type="AlphaFoldDB" id="A0A0M0KPQ9"/>
<evidence type="ECO:0000313" key="13">
    <source>
        <dbReference type="Proteomes" id="UP000037558"/>
    </source>
</evidence>
<dbReference type="Pfam" id="PF02424">
    <property type="entry name" value="ApbE"/>
    <property type="match status" value="1"/>
</dbReference>
<dbReference type="GO" id="GO:0046872">
    <property type="term" value="F:metal ion binding"/>
    <property type="evidence" value="ECO:0007669"/>
    <property type="project" value="UniProtKB-UniRule"/>
</dbReference>
<comment type="caution">
    <text evidence="12">The sequence shown here is derived from an EMBL/GenBank/DDBJ whole genome shotgun (WGS) entry which is preliminary data.</text>
</comment>
<feature type="binding site" evidence="11">
    <location>
        <position position="152"/>
    </location>
    <ligand>
        <name>Mg(2+)</name>
        <dbReference type="ChEBI" id="CHEBI:18420"/>
    </ligand>
</feature>
<feature type="binding site" evidence="11">
    <location>
        <position position="264"/>
    </location>
    <ligand>
        <name>Mg(2+)</name>
        <dbReference type="ChEBI" id="CHEBI:18420"/>
    </ligand>
</feature>
<dbReference type="EMBL" id="LILC01000035">
    <property type="protein sequence ID" value="KOO40373.1"/>
    <property type="molecule type" value="Genomic_DNA"/>
</dbReference>
<comment type="similarity">
    <text evidence="10">Belongs to the ApbE family.</text>
</comment>
<protein>
    <recommendedName>
        <fullName evidence="2 10">FAD:protein FMN transferase</fullName>
        <ecNumber evidence="1 10">2.7.1.180</ecNumber>
    </recommendedName>
    <alternativeName>
        <fullName evidence="8 10">Flavin transferase</fullName>
    </alternativeName>
</protein>
<organism evidence="12 13">
    <name type="scientific">Priestia koreensis</name>
    <dbReference type="NCBI Taxonomy" id="284581"/>
    <lineage>
        <taxon>Bacteria</taxon>
        <taxon>Bacillati</taxon>
        <taxon>Bacillota</taxon>
        <taxon>Bacilli</taxon>
        <taxon>Bacillales</taxon>
        <taxon>Bacillaceae</taxon>
        <taxon>Priestia</taxon>
    </lineage>
</organism>
<keyword evidence="5 10" id="KW-0479">Metal-binding</keyword>
<comment type="cofactor">
    <cofactor evidence="11">
        <name>Mg(2+)</name>
        <dbReference type="ChEBI" id="CHEBI:18420"/>
    </cofactor>
    <cofactor evidence="11">
        <name>Mn(2+)</name>
        <dbReference type="ChEBI" id="CHEBI:29035"/>
    </cofactor>
    <text evidence="11">Magnesium. Can also use manganese.</text>
</comment>
<dbReference type="Proteomes" id="UP000037558">
    <property type="component" value="Unassembled WGS sequence"/>
</dbReference>
<dbReference type="PATRIC" id="fig|284581.3.peg.1711"/>
<evidence type="ECO:0000256" key="3">
    <source>
        <dbReference type="ARBA" id="ARBA00022630"/>
    </source>
</evidence>
<evidence type="ECO:0000256" key="1">
    <source>
        <dbReference type="ARBA" id="ARBA00011955"/>
    </source>
</evidence>
<keyword evidence="4 10" id="KW-0808">Transferase</keyword>
<dbReference type="InterPro" id="IPR003374">
    <property type="entry name" value="ApbE-like_sf"/>
</dbReference>
<evidence type="ECO:0000256" key="6">
    <source>
        <dbReference type="ARBA" id="ARBA00022827"/>
    </source>
</evidence>